<keyword evidence="1" id="KW-0812">Transmembrane</keyword>
<feature type="transmembrane region" description="Helical" evidence="1">
    <location>
        <begin position="31"/>
        <end position="50"/>
    </location>
</feature>
<dbReference type="AlphaFoldDB" id="A0A314LE89"/>
<proteinExistence type="predicted"/>
<name>A0A314LE89_NICAT</name>
<organism evidence="3 4">
    <name type="scientific">Nicotiana attenuata</name>
    <name type="common">Coyote tobacco</name>
    <dbReference type="NCBI Taxonomy" id="49451"/>
    <lineage>
        <taxon>Eukaryota</taxon>
        <taxon>Viridiplantae</taxon>
        <taxon>Streptophyta</taxon>
        <taxon>Embryophyta</taxon>
        <taxon>Tracheophyta</taxon>
        <taxon>Spermatophyta</taxon>
        <taxon>Magnoliopsida</taxon>
        <taxon>eudicotyledons</taxon>
        <taxon>Gunneridae</taxon>
        <taxon>Pentapetalae</taxon>
        <taxon>asterids</taxon>
        <taxon>lamiids</taxon>
        <taxon>Solanales</taxon>
        <taxon>Solanaceae</taxon>
        <taxon>Nicotianoideae</taxon>
        <taxon>Nicotianeae</taxon>
        <taxon>Nicotiana</taxon>
    </lineage>
</organism>
<keyword evidence="1" id="KW-1133">Transmembrane helix</keyword>
<dbReference type="SMR" id="A0A314LE89"/>
<dbReference type="InterPro" id="IPR043502">
    <property type="entry name" value="DNA/RNA_pol_sf"/>
</dbReference>
<evidence type="ECO:0000259" key="2">
    <source>
        <dbReference type="PROSITE" id="PS50878"/>
    </source>
</evidence>
<evidence type="ECO:0000313" key="3">
    <source>
        <dbReference type="EMBL" id="OIT39896.1"/>
    </source>
</evidence>
<sequence>MVKIDMQKAYGTVEWCFLEQVLTEMNIPGRFLAWIMTCVTIVSYAIVVNGKPTTPFDAKRGVRQGDPLSPYLFVLAMEYLTRSLKTLRENPDFNYHPRCEKLNIIQLSFADDLLLFCRGDVVSVQLLYDFFQQFSKASGLIANQEKNSIYFGGVTEDMQQNIIKCLGFSKGSLPFRYLGVPLSSKRLSVAQCQPLLDKMVGRIKNWTVKFLSNAGRLQLIKSVLFAIQSFWS</sequence>
<feature type="domain" description="Reverse transcriptase" evidence="2">
    <location>
        <begin position="1"/>
        <end position="182"/>
    </location>
</feature>
<dbReference type="PANTHER" id="PTHR33116">
    <property type="entry name" value="REVERSE TRANSCRIPTASE ZINC-BINDING DOMAIN-CONTAINING PROTEIN-RELATED-RELATED"/>
    <property type="match status" value="1"/>
</dbReference>
<dbReference type="Proteomes" id="UP000187609">
    <property type="component" value="Unassembled WGS sequence"/>
</dbReference>
<dbReference type="STRING" id="49451.A0A314LE89"/>
<keyword evidence="1" id="KW-0472">Membrane</keyword>
<dbReference type="PANTHER" id="PTHR33116:SF66">
    <property type="entry name" value="REVERSE TRANSCRIPTASE ZINC-BINDING DOMAIN-CONTAINING PROTEIN"/>
    <property type="match status" value="1"/>
</dbReference>
<gene>
    <name evidence="3" type="ORF">A4A49_55824</name>
</gene>
<reference evidence="3" key="1">
    <citation type="submission" date="2016-11" db="EMBL/GenBank/DDBJ databases">
        <title>The genome of Nicotiana attenuata.</title>
        <authorList>
            <person name="Xu S."/>
            <person name="Brockmoeller T."/>
            <person name="Gaquerel E."/>
            <person name="Navarro A."/>
            <person name="Kuhl H."/>
            <person name="Gase K."/>
            <person name="Ling Z."/>
            <person name="Zhou W."/>
            <person name="Kreitzer C."/>
            <person name="Stanke M."/>
            <person name="Tang H."/>
            <person name="Lyons E."/>
            <person name="Pandey P."/>
            <person name="Pandey S.P."/>
            <person name="Timmermann B."/>
            <person name="Baldwin I.T."/>
        </authorList>
    </citation>
    <scope>NUCLEOTIDE SEQUENCE [LARGE SCALE GENOMIC DNA]</scope>
    <source>
        <strain evidence="3">UT</strain>
    </source>
</reference>
<dbReference type="SUPFAM" id="SSF56672">
    <property type="entry name" value="DNA/RNA polymerases"/>
    <property type="match status" value="1"/>
</dbReference>
<evidence type="ECO:0000313" key="4">
    <source>
        <dbReference type="Proteomes" id="UP000187609"/>
    </source>
</evidence>
<evidence type="ECO:0000256" key="1">
    <source>
        <dbReference type="SAM" id="Phobius"/>
    </source>
</evidence>
<comment type="caution">
    <text evidence="3">The sequence shown here is derived from an EMBL/GenBank/DDBJ whole genome shotgun (WGS) entry which is preliminary data.</text>
</comment>
<protein>
    <recommendedName>
        <fullName evidence="2">Reverse transcriptase domain-containing protein</fullName>
    </recommendedName>
</protein>
<keyword evidence="4" id="KW-1185">Reference proteome</keyword>
<dbReference type="PROSITE" id="PS50878">
    <property type="entry name" value="RT_POL"/>
    <property type="match status" value="1"/>
</dbReference>
<accession>A0A314LE89</accession>
<dbReference type="Pfam" id="PF00078">
    <property type="entry name" value="RVT_1"/>
    <property type="match status" value="1"/>
</dbReference>
<dbReference type="EMBL" id="MJEQ01000071">
    <property type="protein sequence ID" value="OIT39896.1"/>
    <property type="molecule type" value="Genomic_DNA"/>
</dbReference>
<dbReference type="InterPro" id="IPR000477">
    <property type="entry name" value="RT_dom"/>
</dbReference>
<dbReference type="Gramene" id="OIT39896">
    <property type="protein sequence ID" value="OIT39896"/>
    <property type="gene ID" value="A4A49_55824"/>
</dbReference>